<keyword evidence="3" id="KW-1185">Reference proteome</keyword>
<evidence type="ECO:0000313" key="2">
    <source>
        <dbReference type="EMBL" id="MBB5698455.1"/>
    </source>
</evidence>
<sequence>MGDRYPGVVGRRAAAGDARGERVTGPLAENDDIVGGRRDRGLGQEQGDEQGHGRLRNGQATNVRGLQAGVNGLVTAATK</sequence>
<dbReference type="Proteomes" id="UP000557739">
    <property type="component" value="Unassembled WGS sequence"/>
</dbReference>
<comment type="caution">
    <text evidence="2">The sequence shown here is derived from an EMBL/GenBank/DDBJ whole genome shotgun (WGS) entry which is preliminary data.</text>
</comment>
<evidence type="ECO:0000256" key="1">
    <source>
        <dbReference type="SAM" id="MobiDB-lite"/>
    </source>
</evidence>
<evidence type="ECO:0000313" key="3">
    <source>
        <dbReference type="Proteomes" id="UP000557739"/>
    </source>
</evidence>
<accession>A0A7W9AQ28</accession>
<reference evidence="2 3" key="1">
    <citation type="submission" date="2020-08" db="EMBL/GenBank/DDBJ databases">
        <title>Genomic Encyclopedia of Type Strains, Phase IV (KMG-IV): sequencing the most valuable type-strain genomes for metagenomic binning, comparative biology and taxonomic classification.</title>
        <authorList>
            <person name="Goeker M."/>
        </authorList>
    </citation>
    <scope>NUCLEOTIDE SEQUENCE [LARGE SCALE GENOMIC DNA]</scope>
    <source>
        <strain evidence="2 3">DSM 27244</strain>
    </source>
</reference>
<organism evidence="2 3">
    <name type="scientific">Sphingomonas yantingensis</name>
    <dbReference type="NCBI Taxonomy" id="1241761"/>
    <lineage>
        <taxon>Bacteria</taxon>
        <taxon>Pseudomonadati</taxon>
        <taxon>Pseudomonadota</taxon>
        <taxon>Alphaproteobacteria</taxon>
        <taxon>Sphingomonadales</taxon>
        <taxon>Sphingomonadaceae</taxon>
        <taxon>Sphingomonas</taxon>
    </lineage>
</organism>
<name>A0A7W9AQ28_9SPHN</name>
<dbReference type="EMBL" id="JACIJJ010000002">
    <property type="protein sequence ID" value="MBB5698455.1"/>
    <property type="molecule type" value="Genomic_DNA"/>
</dbReference>
<proteinExistence type="predicted"/>
<dbReference type="AlphaFoldDB" id="A0A7W9AQ28"/>
<protein>
    <submittedName>
        <fullName evidence="2">Uncharacterized protein</fullName>
    </submittedName>
</protein>
<feature type="compositionally biased region" description="Low complexity" evidence="1">
    <location>
        <begin position="7"/>
        <end position="17"/>
    </location>
</feature>
<feature type="region of interest" description="Disordered" evidence="1">
    <location>
        <begin position="1"/>
        <end position="79"/>
    </location>
</feature>
<gene>
    <name evidence="2" type="ORF">FHR19_001800</name>
</gene>